<dbReference type="GO" id="GO:0006310">
    <property type="term" value="P:DNA recombination"/>
    <property type="evidence" value="ECO:0007669"/>
    <property type="project" value="InterPro"/>
</dbReference>
<dbReference type="Gene3D" id="2.40.50.460">
    <property type="match status" value="1"/>
</dbReference>
<evidence type="ECO:0000256" key="4">
    <source>
        <dbReference type="ARBA" id="ARBA00022801"/>
    </source>
</evidence>
<dbReference type="Pfam" id="PF17768">
    <property type="entry name" value="RecJ_OB"/>
    <property type="match status" value="1"/>
</dbReference>
<dbReference type="SUPFAM" id="SSF64182">
    <property type="entry name" value="DHH phosphoesterases"/>
    <property type="match status" value="1"/>
</dbReference>
<name>A0A1J5AYJ5_9BACT</name>
<comment type="similarity">
    <text evidence="1">Belongs to the RecJ family.</text>
</comment>
<organism evidence="9 10">
    <name type="scientific">Candidatus Beckwithbacteria bacterium CG2_30_44_31</name>
    <dbReference type="NCBI Taxonomy" id="1805035"/>
    <lineage>
        <taxon>Bacteria</taxon>
        <taxon>Candidatus Beckwithiibacteriota</taxon>
    </lineage>
</organism>
<feature type="domain" description="RecJ OB" evidence="8">
    <location>
        <begin position="431"/>
        <end position="536"/>
    </location>
</feature>
<dbReference type="GO" id="GO:0008409">
    <property type="term" value="F:5'-3' exonuclease activity"/>
    <property type="evidence" value="ECO:0007669"/>
    <property type="project" value="InterPro"/>
</dbReference>
<evidence type="ECO:0000313" key="10">
    <source>
        <dbReference type="Proteomes" id="UP000183605"/>
    </source>
</evidence>
<evidence type="ECO:0000256" key="1">
    <source>
        <dbReference type="ARBA" id="ARBA00005915"/>
    </source>
</evidence>
<keyword evidence="4" id="KW-0378">Hydrolase</keyword>
<dbReference type="NCBIfam" id="TIGR00644">
    <property type="entry name" value="recJ"/>
    <property type="match status" value="1"/>
</dbReference>
<evidence type="ECO:0000256" key="2">
    <source>
        <dbReference type="ARBA" id="ARBA00019841"/>
    </source>
</evidence>
<reference evidence="9 10" key="1">
    <citation type="journal article" date="2016" name="Environ. Microbiol.">
        <title>Genomic resolution of a cold subsurface aquifer community provides metabolic insights for novel microbes adapted to high CO concentrations.</title>
        <authorList>
            <person name="Probst A.J."/>
            <person name="Castelle C.J."/>
            <person name="Singh A."/>
            <person name="Brown C.T."/>
            <person name="Anantharaman K."/>
            <person name="Sharon I."/>
            <person name="Hug L.A."/>
            <person name="Burstein D."/>
            <person name="Emerson J.B."/>
            <person name="Thomas B.C."/>
            <person name="Banfield J.F."/>
        </authorList>
    </citation>
    <scope>NUCLEOTIDE SEQUENCE [LARGE SCALE GENOMIC DNA]</scope>
    <source>
        <strain evidence="9">CG2_30_44_31</strain>
    </source>
</reference>
<feature type="domain" description="DHHA1" evidence="7">
    <location>
        <begin position="326"/>
        <end position="419"/>
    </location>
</feature>
<dbReference type="EMBL" id="MNXQ01000032">
    <property type="protein sequence ID" value="OIP03588.1"/>
    <property type="molecule type" value="Genomic_DNA"/>
</dbReference>
<dbReference type="Proteomes" id="UP000183605">
    <property type="component" value="Unassembled WGS sequence"/>
</dbReference>
<dbReference type="Gene3D" id="3.90.1640.30">
    <property type="match status" value="1"/>
</dbReference>
<dbReference type="InterPro" id="IPR003156">
    <property type="entry name" value="DHHA1_dom"/>
</dbReference>
<evidence type="ECO:0000259" key="7">
    <source>
        <dbReference type="Pfam" id="PF02272"/>
    </source>
</evidence>
<evidence type="ECO:0000256" key="5">
    <source>
        <dbReference type="ARBA" id="ARBA00022839"/>
    </source>
</evidence>
<protein>
    <recommendedName>
        <fullName evidence="2">Single-stranded-DNA-specific exonuclease RecJ</fullName>
    </recommendedName>
</protein>
<keyword evidence="3" id="KW-0540">Nuclease</keyword>
<dbReference type="InterPro" id="IPR041122">
    <property type="entry name" value="RecJ_OB"/>
</dbReference>
<sequence length="540" mass="59759">MTVIDILLKNRGLITKKDQAEFLDPTQPDKVTLEQIGLRPAAIAKAIKRLTTARKNQELIYIYGDYDTDGVSSTAILWETLNSLGFRVLPFIPSRNDPVRGLSPLGIDLIIKQAKTNPGLIITVDNGIFSFKGCQYAEKLGIEVIITDHHLPKHKNNRPFFPPALAIIHTTQLAGAGVAWFFSREIIKHLRGDPPAGGLDLAALGTIADMVPLLNANRSLAKFGLDKIRLSQRPGLIALAKTANLDLQNLNDYQVSYVLAPRLNALGRLEHALDALRLLCTTDLHRAEQLAVHLNQTNQLRQDKTQTMFLDAKEKFLKQSADQPLIFVASKTYHEGVVGLVAGKLMEEFNRPAVVVALGKNYSKASGRSLKGFNILKAIRSLEPYLLEHGGHELAAGFTIANKNIKIVAQKLLKIAKKSLSNKALEPAVEVDCELNFNQINWQLFNALEKFKPFGFANPQPLFAAKQVKLLTFRSVGQDNKHLKLSLRGDSLQVDGIAFSLGHLAQKLAPGQLIDITYTLEKNVWNGHKSLQLKIKEMEA</sequence>
<dbReference type="GO" id="GO:0003676">
    <property type="term" value="F:nucleic acid binding"/>
    <property type="evidence" value="ECO:0007669"/>
    <property type="project" value="InterPro"/>
</dbReference>
<dbReference type="InterPro" id="IPR004610">
    <property type="entry name" value="RecJ"/>
</dbReference>
<evidence type="ECO:0000259" key="6">
    <source>
        <dbReference type="Pfam" id="PF01368"/>
    </source>
</evidence>
<dbReference type="PANTHER" id="PTHR30255:SF2">
    <property type="entry name" value="SINGLE-STRANDED-DNA-SPECIFIC EXONUCLEASE RECJ"/>
    <property type="match status" value="1"/>
</dbReference>
<dbReference type="InterPro" id="IPR051673">
    <property type="entry name" value="SSDNA_exonuclease_RecJ"/>
</dbReference>
<dbReference type="Pfam" id="PF01368">
    <property type="entry name" value="DHH"/>
    <property type="match status" value="1"/>
</dbReference>
<accession>A0A1J5AYJ5</accession>
<dbReference type="GO" id="GO:0006281">
    <property type="term" value="P:DNA repair"/>
    <property type="evidence" value="ECO:0007669"/>
    <property type="project" value="InterPro"/>
</dbReference>
<evidence type="ECO:0000259" key="8">
    <source>
        <dbReference type="Pfam" id="PF17768"/>
    </source>
</evidence>
<proteinExistence type="inferred from homology"/>
<dbReference type="Pfam" id="PF02272">
    <property type="entry name" value="DHHA1"/>
    <property type="match status" value="1"/>
</dbReference>
<dbReference type="InterPro" id="IPR038763">
    <property type="entry name" value="DHH_sf"/>
</dbReference>
<comment type="caution">
    <text evidence="9">The sequence shown here is derived from an EMBL/GenBank/DDBJ whole genome shotgun (WGS) entry which is preliminary data.</text>
</comment>
<dbReference type="PANTHER" id="PTHR30255">
    <property type="entry name" value="SINGLE-STRANDED-DNA-SPECIFIC EXONUCLEASE RECJ"/>
    <property type="match status" value="1"/>
</dbReference>
<feature type="domain" description="DDH" evidence="6">
    <location>
        <begin position="60"/>
        <end position="206"/>
    </location>
</feature>
<dbReference type="InterPro" id="IPR001667">
    <property type="entry name" value="DDH_dom"/>
</dbReference>
<keyword evidence="5 9" id="KW-0269">Exonuclease</keyword>
<gene>
    <name evidence="9" type="ORF">AUK18_01735</name>
</gene>
<evidence type="ECO:0000313" key="9">
    <source>
        <dbReference type="EMBL" id="OIP03588.1"/>
    </source>
</evidence>
<dbReference type="AlphaFoldDB" id="A0A1J5AYJ5"/>
<evidence type="ECO:0000256" key="3">
    <source>
        <dbReference type="ARBA" id="ARBA00022722"/>
    </source>
</evidence>